<keyword evidence="6 9" id="KW-0472">Membrane</keyword>
<evidence type="ECO:0000256" key="8">
    <source>
        <dbReference type="RuleBase" id="RU003612"/>
    </source>
</evidence>
<dbReference type="PANTHER" id="PTHR38685">
    <property type="entry name" value="CELL DIVISION PROTEIN ZIPA"/>
    <property type="match status" value="1"/>
</dbReference>
<reference evidence="11 12" key="1">
    <citation type="submission" date="2024-09" db="EMBL/GenBank/DDBJ databases">
        <authorList>
            <person name="Sun Q."/>
            <person name="Mori K."/>
        </authorList>
    </citation>
    <scope>NUCLEOTIDE SEQUENCE [LARGE SCALE GENOMIC DNA]</scope>
    <source>
        <strain evidence="11 12">NCAIM B.02415</strain>
    </source>
</reference>
<evidence type="ECO:0000256" key="6">
    <source>
        <dbReference type="ARBA" id="ARBA00023136"/>
    </source>
</evidence>
<keyword evidence="5" id="KW-1133">Transmembrane helix</keyword>
<evidence type="ECO:0000259" key="10">
    <source>
        <dbReference type="SMART" id="SM00771"/>
    </source>
</evidence>
<comment type="function">
    <text evidence="8">Essential cell division protein that stabilizes the FtsZ protofilaments by cross-linking them and that serves as a cytoplasmic membrane anchor for the Z ring. Also required for the recruitment to the septal ring of downstream cell division proteins.</text>
</comment>
<keyword evidence="7 8" id="KW-0131">Cell cycle</keyword>
<dbReference type="Gene3D" id="3.30.1400.10">
    <property type="entry name" value="ZipA, C-terminal FtsZ-binding domain"/>
    <property type="match status" value="1"/>
</dbReference>
<comment type="similarity">
    <text evidence="8">Belongs to the ZipA family.</text>
</comment>
<keyword evidence="12" id="KW-1185">Reference proteome</keyword>
<proteinExistence type="inferred from homology"/>
<protein>
    <recommendedName>
        <fullName evidence="8">Cell division protein ZipA</fullName>
    </recommendedName>
</protein>
<dbReference type="InterPro" id="IPR036765">
    <property type="entry name" value="ZipA_FtsZ-bd_C_sf"/>
</dbReference>
<dbReference type="InterPro" id="IPR007449">
    <property type="entry name" value="ZipA_FtsZ-bd_C"/>
</dbReference>
<evidence type="ECO:0000256" key="5">
    <source>
        <dbReference type="ARBA" id="ARBA00022989"/>
    </source>
</evidence>
<keyword evidence="4 9" id="KW-0812">Transmembrane</keyword>
<keyword evidence="3 8" id="KW-0132">Cell division</keyword>
<evidence type="ECO:0000313" key="11">
    <source>
        <dbReference type="EMBL" id="MFC0518929.1"/>
    </source>
</evidence>
<dbReference type="EMBL" id="JBHLTS010000080">
    <property type="protein sequence ID" value="MFC0518929.1"/>
    <property type="molecule type" value="Genomic_DNA"/>
</dbReference>
<dbReference type="PROSITE" id="PS51257">
    <property type="entry name" value="PROKAR_LIPOPROTEIN"/>
    <property type="match status" value="1"/>
</dbReference>
<evidence type="ECO:0000256" key="1">
    <source>
        <dbReference type="ARBA" id="ARBA00022475"/>
    </source>
</evidence>
<dbReference type="GO" id="GO:0051301">
    <property type="term" value="P:cell division"/>
    <property type="evidence" value="ECO:0007669"/>
    <property type="project" value="UniProtKB-KW"/>
</dbReference>
<name>A0ABV6LHL5_9SPHI</name>
<dbReference type="SUPFAM" id="SSF64383">
    <property type="entry name" value="Cell-division protein ZipA, C-terminal domain"/>
    <property type="match status" value="1"/>
</dbReference>
<evidence type="ECO:0000256" key="2">
    <source>
        <dbReference type="ARBA" id="ARBA00022519"/>
    </source>
</evidence>
<dbReference type="PANTHER" id="PTHR38685:SF1">
    <property type="entry name" value="CELL DIVISION PROTEIN ZIPA"/>
    <property type="match status" value="1"/>
</dbReference>
<evidence type="ECO:0000256" key="9">
    <source>
        <dbReference type="RuleBase" id="RU003613"/>
    </source>
</evidence>
<dbReference type="Pfam" id="PF04354">
    <property type="entry name" value="ZipA_C"/>
    <property type="match status" value="1"/>
</dbReference>
<evidence type="ECO:0000256" key="7">
    <source>
        <dbReference type="ARBA" id="ARBA00023306"/>
    </source>
</evidence>
<accession>A0ABV6LHL5</accession>
<evidence type="ECO:0000256" key="4">
    <source>
        <dbReference type="ARBA" id="ARBA00022692"/>
    </source>
</evidence>
<dbReference type="Proteomes" id="UP001589828">
    <property type="component" value="Unassembled WGS sequence"/>
</dbReference>
<evidence type="ECO:0000313" key="12">
    <source>
        <dbReference type="Proteomes" id="UP001589828"/>
    </source>
</evidence>
<dbReference type="SMART" id="SM00771">
    <property type="entry name" value="ZipA_C"/>
    <property type="match status" value="1"/>
</dbReference>
<keyword evidence="1 9" id="KW-1003">Cell membrane</keyword>
<sequence length="362" mass="40611">MNRIFLLTTCFSFLLISACKQKPKGIETGDGYFISTQSQTDQRVKDLGMDKPSENASYILDKSKLTIPQSDHHIDNRSEFKADPESEWIINITLSDGAPLFEKSKLNEIFDLDWRKNFAAADIYGFAPEKNRWTYATAGKGPGKYTKLQVGVSLLQVFDPEKPVFDSALLDKYLAKIQEKLKAYAAQITPAEPVTDALAKAKLLVELKQQFEVDEVLILKADKTFKGMDVWDVLQCTGLKWGDGDLFHWENQKSEYGDESLFSVGTNTNPGYFLPENIKEGNMNPTDLVFYYSVPRSAAPVNIFDAMLNAIKYCQKRLGGKILNANGSPFNEADERNRLKALVNSMKQKGINPGSVKALTIF</sequence>
<comment type="subcellular location">
    <subcellularLocation>
        <location evidence="9">Cell inner membrane</location>
        <topology evidence="9">Single-pass type I membrane protein</topology>
    </subcellularLocation>
</comment>
<feature type="domain" description="ZipA C-terminal FtsZ-binding" evidence="10">
    <location>
        <begin position="213"/>
        <end position="342"/>
    </location>
</feature>
<comment type="caution">
    <text evidence="11">The sequence shown here is derived from an EMBL/GenBank/DDBJ whole genome shotgun (WGS) entry which is preliminary data.</text>
</comment>
<evidence type="ECO:0000256" key="3">
    <source>
        <dbReference type="ARBA" id="ARBA00022618"/>
    </source>
</evidence>
<gene>
    <name evidence="11" type="ORF">ACFFGT_32240</name>
</gene>
<dbReference type="RefSeq" id="WP_377026632.1">
    <property type="nucleotide sequence ID" value="NZ_JBHLTS010000080.1"/>
</dbReference>
<organism evidence="11 12">
    <name type="scientific">Mucilaginibacter angelicae</name>
    <dbReference type="NCBI Taxonomy" id="869718"/>
    <lineage>
        <taxon>Bacteria</taxon>
        <taxon>Pseudomonadati</taxon>
        <taxon>Bacteroidota</taxon>
        <taxon>Sphingobacteriia</taxon>
        <taxon>Sphingobacteriales</taxon>
        <taxon>Sphingobacteriaceae</taxon>
        <taxon>Mucilaginibacter</taxon>
    </lineage>
</organism>
<keyword evidence="2 9" id="KW-0997">Cell inner membrane</keyword>
<dbReference type="InterPro" id="IPR011919">
    <property type="entry name" value="Cell_div_ZipA"/>
</dbReference>